<dbReference type="NCBIfam" id="TIGR01625">
    <property type="entry name" value="YidE_YbjL_dupl"/>
    <property type="match status" value="2"/>
</dbReference>
<feature type="transmembrane region" description="Helical" evidence="8">
    <location>
        <begin position="6"/>
        <end position="24"/>
    </location>
</feature>
<dbReference type="PROSITE" id="PS51202">
    <property type="entry name" value="RCK_C"/>
    <property type="match status" value="2"/>
</dbReference>
<dbReference type="SUPFAM" id="SSF116726">
    <property type="entry name" value="TrkA C-terminal domain-like"/>
    <property type="match status" value="2"/>
</dbReference>
<dbReference type="AlphaFoldDB" id="A0A511N5T2"/>
<dbReference type="InterPro" id="IPR006512">
    <property type="entry name" value="YidE_YbjL"/>
</dbReference>
<evidence type="ECO:0000256" key="1">
    <source>
        <dbReference type="ARBA" id="ARBA00004651"/>
    </source>
</evidence>
<feature type="transmembrane region" description="Helical" evidence="8">
    <location>
        <begin position="89"/>
        <end position="108"/>
    </location>
</feature>
<dbReference type="InterPro" id="IPR050144">
    <property type="entry name" value="AAE_transporter"/>
</dbReference>
<dbReference type="Proteomes" id="UP000321306">
    <property type="component" value="Unassembled WGS sequence"/>
</dbReference>
<dbReference type="InterPro" id="IPR036721">
    <property type="entry name" value="RCK_C_sf"/>
</dbReference>
<feature type="domain" description="RCK C-terminal" evidence="9">
    <location>
        <begin position="180"/>
        <end position="262"/>
    </location>
</feature>
<evidence type="ECO:0000256" key="4">
    <source>
        <dbReference type="ARBA" id="ARBA00022475"/>
    </source>
</evidence>
<feature type="transmembrane region" description="Helical" evidence="8">
    <location>
        <begin position="149"/>
        <end position="170"/>
    </location>
</feature>
<dbReference type="Gene3D" id="3.30.70.1450">
    <property type="entry name" value="Regulator of K+ conductance, C-terminal domain"/>
    <property type="match status" value="2"/>
</dbReference>
<dbReference type="PANTHER" id="PTHR30445:SF3">
    <property type="entry name" value="TRANSPORT PROTEIN YIDE-RELATED"/>
    <property type="match status" value="1"/>
</dbReference>
<feature type="transmembrane region" description="Helical" evidence="8">
    <location>
        <begin position="383"/>
        <end position="405"/>
    </location>
</feature>
<evidence type="ECO:0000256" key="2">
    <source>
        <dbReference type="ARBA" id="ARBA00009854"/>
    </source>
</evidence>
<dbReference type="Pfam" id="PF02080">
    <property type="entry name" value="TrkA_C"/>
    <property type="match status" value="1"/>
</dbReference>
<keyword evidence="7 8" id="KW-0472">Membrane</keyword>
<organism evidence="10 11">
    <name type="scientific">Deinococcus cellulosilyticus (strain DSM 18568 / NBRC 106333 / KACC 11606 / 5516J-15)</name>
    <dbReference type="NCBI Taxonomy" id="1223518"/>
    <lineage>
        <taxon>Bacteria</taxon>
        <taxon>Thermotogati</taxon>
        <taxon>Deinococcota</taxon>
        <taxon>Deinococci</taxon>
        <taxon>Deinococcales</taxon>
        <taxon>Deinococcaceae</taxon>
        <taxon>Deinococcus</taxon>
    </lineage>
</organism>
<dbReference type="RefSeq" id="WP_146887126.1">
    <property type="nucleotide sequence ID" value="NZ_BJXB01000019.1"/>
</dbReference>
<feature type="transmembrane region" description="Helical" evidence="8">
    <location>
        <begin position="417"/>
        <end position="437"/>
    </location>
</feature>
<protein>
    <submittedName>
        <fullName evidence="10">Putative transporter</fullName>
    </submittedName>
</protein>
<keyword evidence="11" id="KW-1185">Reference proteome</keyword>
<dbReference type="OrthoDB" id="9155749at2"/>
<dbReference type="GO" id="GO:0008324">
    <property type="term" value="F:monoatomic cation transmembrane transporter activity"/>
    <property type="evidence" value="ECO:0007669"/>
    <property type="project" value="InterPro"/>
</dbReference>
<feature type="transmembrane region" description="Helical" evidence="8">
    <location>
        <begin position="449"/>
        <end position="471"/>
    </location>
</feature>
<dbReference type="PANTHER" id="PTHR30445">
    <property type="entry name" value="K(+)_H(+) ANTIPORTER SUBUNIT KHTT"/>
    <property type="match status" value="1"/>
</dbReference>
<comment type="caution">
    <text evidence="10">The sequence shown here is derived from an EMBL/GenBank/DDBJ whole genome shotgun (WGS) entry which is preliminary data.</text>
</comment>
<proteinExistence type="inferred from homology"/>
<dbReference type="GO" id="GO:0005886">
    <property type="term" value="C:plasma membrane"/>
    <property type="evidence" value="ECO:0007669"/>
    <property type="project" value="UniProtKB-SubCell"/>
</dbReference>
<evidence type="ECO:0000256" key="3">
    <source>
        <dbReference type="ARBA" id="ARBA00022448"/>
    </source>
</evidence>
<reference evidence="10 11" key="1">
    <citation type="submission" date="2019-07" db="EMBL/GenBank/DDBJ databases">
        <title>Whole genome shotgun sequence of Deinococcus cellulosilyticus NBRC 106333.</title>
        <authorList>
            <person name="Hosoyama A."/>
            <person name="Uohara A."/>
            <person name="Ohji S."/>
            <person name="Ichikawa N."/>
        </authorList>
    </citation>
    <scope>NUCLEOTIDE SEQUENCE [LARGE SCALE GENOMIC DNA]</scope>
    <source>
        <strain evidence="10 11">NBRC 106333</strain>
    </source>
</reference>
<evidence type="ECO:0000313" key="10">
    <source>
        <dbReference type="EMBL" id="GEM48219.1"/>
    </source>
</evidence>
<dbReference type="EMBL" id="BJXB01000019">
    <property type="protein sequence ID" value="GEM48219.1"/>
    <property type="molecule type" value="Genomic_DNA"/>
</dbReference>
<evidence type="ECO:0000256" key="7">
    <source>
        <dbReference type="ARBA" id="ARBA00023136"/>
    </source>
</evidence>
<feature type="transmembrane region" description="Helical" evidence="8">
    <location>
        <begin position="31"/>
        <end position="49"/>
    </location>
</feature>
<keyword evidence="4" id="KW-1003">Cell membrane</keyword>
<dbReference type="GO" id="GO:0006813">
    <property type="term" value="P:potassium ion transport"/>
    <property type="evidence" value="ECO:0007669"/>
    <property type="project" value="InterPro"/>
</dbReference>
<evidence type="ECO:0000313" key="11">
    <source>
        <dbReference type="Proteomes" id="UP000321306"/>
    </source>
</evidence>
<keyword evidence="6 8" id="KW-1133">Transmembrane helix</keyword>
<evidence type="ECO:0000256" key="8">
    <source>
        <dbReference type="SAM" id="Phobius"/>
    </source>
</evidence>
<accession>A0A511N5T2</accession>
<feature type="transmembrane region" description="Helical" evidence="8">
    <location>
        <begin position="509"/>
        <end position="531"/>
    </location>
</feature>
<feature type="domain" description="RCK C-terminal" evidence="9">
    <location>
        <begin position="265"/>
        <end position="347"/>
    </location>
</feature>
<feature type="transmembrane region" description="Helical" evidence="8">
    <location>
        <begin position="61"/>
        <end position="82"/>
    </location>
</feature>
<evidence type="ECO:0000256" key="6">
    <source>
        <dbReference type="ARBA" id="ARBA00022989"/>
    </source>
</evidence>
<evidence type="ECO:0000259" key="9">
    <source>
        <dbReference type="PROSITE" id="PS51202"/>
    </source>
</evidence>
<dbReference type="Pfam" id="PF06826">
    <property type="entry name" value="Asp-Al_Ex"/>
    <property type="match status" value="2"/>
</dbReference>
<dbReference type="InterPro" id="IPR006037">
    <property type="entry name" value="RCK_C"/>
</dbReference>
<feature type="transmembrane region" description="Helical" evidence="8">
    <location>
        <begin position="357"/>
        <end position="377"/>
    </location>
</feature>
<gene>
    <name evidence="10" type="ORF">DC3_38540</name>
</gene>
<evidence type="ECO:0000256" key="5">
    <source>
        <dbReference type="ARBA" id="ARBA00022692"/>
    </source>
</evidence>
<keyword evidence="5 8" id="KW-0812">Transmembrane</keyword>
<comment type="similarity">
    <text evidence="2">Belongs to the AAE transporter (TC 2.A.81) family.</text>
</comment>
<sequence>MISLLSENPILVVFIVATLGYLIGRVRIAGFSLGVAGVLFAGLIVSSFSPDIKLDPSIYEMGLVLFVYTIALASGPHFVAALKGSGVKYNVLVAGVLVLAPVLVFLISKAFGFKEGVMAGLFAGSLTNTPALAAVLEATKNQTDIGDPVIGYSLAYPMGVIGVLLVAHILKSVFKINYKQEARDLHMQVEELVTQAVVVRDNQVRNVRDLLQDNHWNVMFARVKRQGEVHIVYDDLVLQKNDIVSVVGAPDDVKIVVKVLGTPSDEMLEVDRSHFDFRRIFVSSDFAVGKPMSALNLRKQYGVIVTRVRRGDKDIVPTPNTVLELGDRVRVLGERANLAGVAKFFGDSYKHLSEINLLTFSLGLCIGLLLGTIQFPLPGGGTFKLGIAGGPLIVGLIFGALGRTGKLVWTVPYSANLTLRQIGVVLFLAGVGVRSGYKFVSQFNGTESLYIFLTGALVTVLTAVLTLTIGYKVLRIPMSILLGVMAGQQTQPAVLAYANEQTQNDAPNIGYASVYPLAMIMKIILVQVLLLF</sequence>
<comment type="subcellular location">
    <subcellularLocation>
        <location evidence="1">Cell membrane</location>
        <topology evidence="1">Multi-pass membrane protein</topology>
    </subcellularLocation>
</comment>
<name>A0A511N5T2_DEIC1</name>
<keyword evidence="3" id="KW-0813">Transport</keyword>